<comment type="caution">
    <text evidence="2">The sequence shown here is derived from an EMBL/GenBank/DDBJ whole genome shotgun (WGS) entry which is preliminary data.</text>
</comment>
<dbReference type="AlphaFoldDB" id="A0A8H8CMH5"/>
<evidence type="ECO:0000256" key="1">
    <source>
        <dbReference type="SAM" id="MobiDB-lite"/>
    </source>
</evidence>
<feature type="region of interest" description="Disordered" evidence="1">
    <location>
        <begin position="1"/>
        <end position="46"/>
    </location>
</feature>
<accession>A0A8H8CMH5</accession>
<protein>
    <submittedName>
        <fullName evidence="2">Uncharacterized protein</fullName>
    </submittedName>
</protein>
<reference evidence="2" key="1">
    <citation type="submission" date="2021-02" db="EMBL/GenBank/DDBJ databases">
        <title>Psilocybe cubensis genome.</title>
        <authorList>
            <person name="Mckernan K.J."/>
            <person name="Crawford S."/>
            <person name="Trippe A."/>
            <person name="Kane L.T."/>
            <person name="Mclaughlin S."/>
        </authorList>
    </citation>
    <scope>NUCLEOTIDE SEQUENCE [LARGE SCALE GENOMIC DNA]</scope>
    <source>
        <strain evidence="2">MGC-MH-2018</strain>
    </source>
</reference>
<dbReference type="EMBL" id="JAFIQS010000004">
    <property type="protein sequence ID" value="KAG5170074.1"/>
    <property type="molecule type" value="Genomic_DNA"/>
</dbReference>
<sequence length="229" mass="25350">MSVSSMHSAAPSSNSRFSNEPIPQPESTEMNQTTRDPEKSPSPVPEIIEEQETAEPQPPRPVLPCHNVPGLWFVKLALDNMGTLNCDFQIDQETALKWNIGQTNNEDAVITDFHSVQVPRKRLSLQICSFSKQLVQGVIETLGTDQTPATIASAIFGLEQKWPNQGQLIVKINPDTANTKTWLPNRLGLNNAPVQIEDFVQEGQNVVQFIQLSGMSDNLFALCASERND</sequence>
<dbReference type="OrthoDB" id="432299at2759"/>
<feature type="compositionally biased region" description="Polar residues" evidence="1">
    <location>
        <begin position="25"/>
        <end position="34"/>
    </location>
</feature>
<name>A0A8H8CMH5_PSICU</name>
<proteinExistence type="predicted"/>
<feature type="compositionally biased region" description="Low complexity" evidence="1">
    <location>
        <begin position="1"/>
        <end position="15"/>
    </location>
</feature>
<organism evidence="2">
    <name type="scientific">Psilocybe cubensis</name>
    <name type="common">Psychedelic mushroom</name>
    <name type="synonym">Stropharia cubensis</name>
    <dbReference type="NCBI Taxonomy" id="181762"/>
    <lineage>
        <taxon>Eukaryota</taxon>
        <taxon>Fungi</taxon>
        <taxon>Dikarya</taxon>
        <taxon>Basidiomycota</taxon>
        <taxon>Agaricomycotina</taxon>
        <taxon>Agaricomycetes</taxon>
        <taxon>Agaricomycetidae</taxon>
        <taxon>Agaricales</taxon>
        <taxon>Agaricineae</taxon>
        <taxon>Strophariaceae</taxon>
        <taxon>Psilocybe</taxon>
    </lineage>
</organism>
<gene>
    <name evidence="2" type="ORF">JR316_004458</name>
</gene>
<evidence type="ECO:0000313" key="2">
    <source>
        <dbReference type="EMBL" id="KAG5170074.1"/>
    </source>
</evidence>